<proteinExistence type="predicted"/>
<gene>
    <name evidence="2" type="ORF">K458DRAFT_480350</name>
</gene>
<evidence type="ECO:0000259" key="1">
    <source>
        <dbReference type="PROSITE" id="PS50280"/>
    </source>
</evidence>
<feature type="domain" description="SET" evidence="1">
    <location>
        <begin position="21"/>
        <end position="244"/>
    </location>
</feature>
<evidence type="ECO:0000313" key="2">
    <source>
        <dbReference type="EMBL" id="KAF2679448.1"/>
    </source>
</evidence>
<dbReference type="PANTHER" id="PTHR13271:SF137">
    <property type="entry name" value="SET DOMAIN-CONTAINING PROTEIN"/>
    <property type="match status" value="1"/>
</dbReference>
<dbReference type="OrthoDB" id="341421at2759"/>
<dbReference type="AlphaFoldDB" id="A0A6G1IMX5"/>
<reference evidence="2" key="1">
    <citation type="journal article" date="2020" name="Stud. Mycol.">
        <title>101 Dothideomycetes genomes: a test case for predicting lifestyles and emergence of pathogens.</title>
        <authorList>
            <person name="Haridas S."/>
            <person name="Albert R."/>
            <person name="Binder M."/>
            <person name="Bloem J."/>
            <person name="Labutti K."/>
            <person name="Salamov A."/>
            <person name="Andreopoulos B."/>
            <person name="Baker S."/>
            <person name="Barry K."/>
            <person name="Bills G."/>
            <person name="Bluhm B."/>
            <person name="Cannon C."/>
            <person name="Castanera R."/>
            <person name="Culley D."/>
            <person name="Daum C."/>
            <person name="Ezra D."/>
            <person name="Gonzalez J."/>
            <person name="Henrissat B."/>
            <person name="Kuo A."/>
            <person name="Liang C."/>
            <person name="Lipzen A."/>
            <person name="Lutzoni F."/>
            <person name="Magnuson J."/>
            <person name="Mondo S."/>
            <person name="Nolan M."/>
            <person name="Ohm R."/>
            <person name="Pangilinan J."/>
            <person name="Park H.-J."/>
            <person name="Ramirez L."/>
            <person name="Alfaro M."/>
            <person name="Sun H."/>
            <person name="Tritt A."/>
            <person name="Yoshinaga Y."/>
            <person name="Zwiers L.-H."/>
            <person name="Turgeon B."/>
            <person name="Goodwin S."/>
            <person name="Spatafora J."/>
            <person name="Crous P."/>
            <person name="Grigoriev I."/>
        </authorList>
    </citation>
    <scope>NUCLEOTIDE SEQUENCE</scope>
    <source>
        <strain evidence="2">CBS 122367</strain>
    </source>
</reference>
<evidence type="ECO:0000313" key="3">
    <source>
        <dbReference type="Proteomes" id="UP000799291"/>
    </source>
</evidence>
<organism evidence="2 3">
    <name type="scientific">Lentithecium fluviatile CBS 122367</name>
    <dbReference type="NCBI Taxonomy" id="1168545"/>
    <lineage>
        <taxon>Eukaryota</taxon>
        <taxon>Fungi</taxon>
        <taxon>Dikarya</taxon>
        <taxon>Ascomycota</taxon>
        <taxon>Pezizomycotina</taxon>
        <taxon>Dothideomycetes</taxon>
        <taxon>Pleosporomycetidae</taxon>
        <taxon>Pleosporales</taxon>
        <taxon>Massarineae</taxon>
        <taxon>Lentitheciaceae</taxon>
        <taxon>Lentithecium</taxon>
    </lineage>
</organism>
<name>A0A6G1IMX5_9PLEO</name>
<dbReference type="CDD" id="cd19177">
    <property type="entry name" value="SET_SETD4"/>
    <property type="match status" value="1"/>
</dbReference>
<sequence length="398" mass="44982">MAAALDPGEEHTRFVDWAQNNGVEINGIAPAKFVGRGMGIVAAKELKKGDRLVHVSHKSLVTVASPAVQTHKFLSRITVHARLATHLALQFEAQDSTNKPWQDVWPTRSDFETILPLHWPQERQDLLPNAANVLLQNQRTNLEKDYLSIHPFFPSIPKPLFTYTWLIVSTRTFYWAYPDLPPQHRSLPKKRAQLTADDCYAMCPFMDYFNHSSIGCYPAASAGGYSVTADRDYKAGEEVYVSYGSHTNDFLLAEYGFILEENTHDSLPLDHLILPQLSAEQERVLKEDGFHGKYTLSPGEPTICHRTQAVLRLLTLPERRYTAFISGTDEGASDQAKVNDYLIGLLVKYERQIMGILEEVEGIEAEPKSKWVEQKNVLLRRWKQIERIVKGAVVVLGG</sequence>
<dbReference type="InterPro" id="IPR044429">
    <property type="entry name" value="SETD4_SET"/>
</dbReference>
<accession>A0A6G1IMX5</accession>
<dbReference type="PROSITE" id="PS50280">
    <property type="entry name" value="SET"/>
    <property type="match status" value="1"/>
</dbReference>
<dbReference type="InterPro" id="IPR050600">
    <property type="entry name" value="SETD3_SETD6_MTase"/>
</dbReference>
<dbReference type="Proteomes" id="UP000799291">
    <property type="component" value="Unassembled WGS sequence"/>
</dbReference>
<keyword evidence="3" id="KW-1185">Reference proteome</keyword>
<dbReference type="Gene3D" id="3.90.1410.10">
    <property type="entry name" value="set domain protein methyltransferase, domain 1"/>
    <property type="match status" value="1"/>
</dbReference>
<dbReference type="InterPro" id="IPR001214">
    <property type="entry name" value="SET_dom"/>
</dbReference>
<protein>
    <submittedName>
        <fullName evidence="2">SET domain-containing protein</fullName>
    </submittedName>
</protein>
<dbReference type="Pfam" id="PF00856">
    <property type="entry name" value="SET"/>
    <property type="match status" value="1"/>
</dbReference>
<dbReference type="PANTHER" id="PTHR13271">
    <property type="entry name" value="UNCHARACTERIZED PUTATIVE METHYLTRANSFERASE"/>
    <property type="match status" value="1"/>
</dbReference>
<dbReference type="SUPFAM" id="SSF82199">
    <property type="entry name" value="SET domain"/>
    <property type="match status" value="1"/>
</dbReference>
<dbReference type="GO" id="GO:0016279">
    <property type="term" value="F:protein-lysine N-methyltransferase activity"/>
    <property type="evidence" value="ECO:0007669"/>
    <property type="project" value="InterPro"/>
</dbReference>
<dbReference type="EMBL" id="MU005603">
    <property type="protein sequence ID" value="KAF2679448.1"/>
    <property type="molecule type" value="Genomic_DNA"/>
</dbReference>
<dbReference type="InterPro" id="IPR046341">
    <property type="entry name" value="SET_dom_sf"/>
</dbReference>